<feature type="domain" description="Aminotransferase-like plant mobile" evidence="1">
    <location>
        <begin position="112"/>
        <end position="222"/>
    </location>
</feature>
<sequence length="289" mass="31949">MQGKFGRVEEFLAAGEAGDPHTKLFFFPVVSAATCTDSHLEVDQRASSVDTTWISVDTLSQISPEGVLGRPLVSTLPDLVSTHCPILDRSMVSTPVRGFKTELDQTPNIKVLDLGEVGGYAWGAAFLAHQFESLGSSDRQTVISGFYPFLQVWAYLHLPGLRRGTLERPGLVPIARRWVPCRDTHPLGDQLASLQDAIDIYPHLDVVWRPYLEEGDEGQPWLVQARPYFDRSVLVHAIDSMLCYLYTCTCPRGRSAYVRVQWSSPAETGPLGLVRASGDFTTLPTGMSR</sequence>
<dbReference type="InterPro" id="IPR044824">
    <property type="entry name" value="MAIN-like"/>
</dbReference>
<dbReference type="PANTHER" id="PTHR46033">
    <property type="entry name" value="PROTEIN MAIN-LIKE 2"/>
    <property type="match status" value="1"/>
</dbReference>
<evidence type="ECO:0000259" key="1">
    <source>
        <dbReference type="Pfam" id="PF10536"/>
    </source>
</evidence>
<dbReference type="InterPro" id="IPR019557">
    <property type="entry name" value="AminoTfrase-like_pln_mobile"/>
</dbReference>
<dbReference type="EMBL" id="NMUH01000361">
    <property type="protein sequence ID" value="MQL77697.1"/>
    <property type="molecule type" value="Genomic_DNA"/>
</dbReference>
<organism evidence="2 3">
    <name type="scientific">Colocasia esculenta</name>
    <name type="common">Wild taro</name>
    <name type="synonym">Arum esculentum</name>
    <dbReference type="NCBI Taxonomy" id="4460"/>
    <lineage>
        <taxon>Eukaryota</taxon>
        <taxon>Viridiplantae</taxon>
        <taxon>Streptophyta</taxon>
        <taxon>Embryophyta</taxon>
        <taxon>Tracheophyta</taxon>
        <taxon>Spermatophyta</taxon>
        <taxon>Magnoliopsida</taxon>
        <taxon>Liliopsida</taxon>
        <taxon>Araceae</taxon>
        <taxon>Aroideae</taxon>
        <taxon>Colocasieae</taxon>
        <taxon>Colocasia</taxon>
    </lineage>
</organism>
<evidence type="ECO:0000313" key="2">
    <source>
        <dbReference type="EMBL" id="MQL77697.1"/>
    </source>
</evidence>
<accession>A0A843U6Q9</accession>
<proteinExistence type="predicted"/>
<dbReference type="Pfam" id="PF10536">
    <property type="entry name" value="PMD"/>
    <property type="match status" value="1"/>
</dbReference>
<dbReference type="Proteomes" id="UP000652761">
    <property type="component" value="Unassembled WGS sequence"/>
</dbReference>
<dbReference type="GO" id="GO:0010073">
    <property type="term" value="P:meristem maintenance"/>
    <property type="evidence" value="ECO:0007669"/>
    <property type="project" value="InterPro"/>
</dbReference>
<dbReference type="AlphaFoldDB" id="A0A843U6Q9"/>
<name>A0A843U6Q9_COLES</name>
<reference evidence="2" key="1">
    <citation type="submission" date="2017-07" db="EMBL/GenBank/DDBJ databases">
        <title>Taro Niue Genome Assembly and Annotation.</title>
        <authorList>
            <person name="Atibalentja N."/>
            <person name="Keating K."/>
            <person name="Fields C.J."/>
        </authorList>
    </citation>
    <scope>NUCLEOTIDE SEQUENCE</scope>
    <source>
        <strain evidence="2">Niue_2</strain>
        <tissue evidence="2">Leaf</tissue>
    </source>
</reference>
<evidence type="ECO:0000313" key="3">
    <source>
        <dbReference type="Proteomes" id="UP000652761"/>
    </source>
</evidence>
<protein>
    <recommendedName>
        <fullName evidence="1">Aminotransferase-like plant mobile domain-containing protein</fullName>
    </recommendedName>
</protein>
<dbReference type="PANTHER" id="PTHR46033:SF8">
    <property type="entry name" value="PROTEIN MAINTENANCE OF MERISTEMS-LIKE"/>
    <property type="match status" value="1"/>
</dbReference>
<gene>
    <name evidence="2" type="ORF">Taro_010108</name>
</gene>
<keyword evidence="3" id="KW-1185">Reference proteome</keyword>
<comment type="caution">
    <text evidence="2">The sequence shown here is derived from an EMBL/GenBank/DDBJ whole genome shotgun (WGS) entry which is preliminary data.</text>
</comment>